<dbReference type="AlphaFoldDB" id="A0A382GBD6"/>
<evidence type="ECO:0000313" key="1">
    <source>
        <dbReference type="EMBL" id="SVB72538.1"/>
    </source>
</evidence>
<dbReference type="EMBL" id="UINC01054614">
    <property type="protein sequence ID" value="SVB72538.1"/>
    <property type="molecule type" value="Genomic_DNA"/>
</dbReference>
<organism evidence="1">
    <name type="scientific">marine metagenome</name>
    <dbReference type="NCBI Taxonomy" id="408172"/>
    <lineage>
        <taxon>unclassified sequences</taxon>
        <taxon>metagenomes</taxon>
        <taxon>ecological metagenomes</taxon>
    </lineage>
</organism>
<sequence length="62" mass="6977">MAKIWKQVRALLEPPKHPGDAKAKVEPITAELQAARAAWQSEQTIVNAVRYITLLELSIRAR</sequence>
<reference evidence="1" key="1">
    <citation type="submission" date="2018-05" db="EMBL/GenBank/DDBJ databases">
        <authorList>
            <person name="Lanie J.A."/>
            <person name="Ng W.-L."/>
            <person name="Kazmierczak K.M."/>
            <person name="Andrzejewski T.M."/>
            <person name="Davidsen T.M."/>
            <person name="Wayne K.J."/>
            <person name="Tettelin H."/>
            <person name="Glass J.I."/>
            <person name="Rusch D."/>
            <person name="Podicherti R."/>
            <person name="Tsui H.-C.T."/>
            <person name="Winkler M.E."/>
        </authorList>
    </citation>
    <scope>NUCLEOTIDE SEQUENCE</scope>
</reference>
<name>A0A382GBD6_9ZZZZ</name>
<protein>
    <submittedName>
        <fullName evidence="1">Uncharacterized protein</fullName>
    </submittedName>
</protein>
<gene>
    <name evidence="1" type="ORF">METZ01_LOCUS225392</name>
</gene>
<proteinExistence type="predicted"/>
<accession>A0A382GBD6</accession>